<feature type="region of interest" description="Disordered" evidence="1">
    <location>
        <begin position="312"/>
        <end position="338"/>
    </location>
</feature>
<dbReference type="AlphaFoldDB" id="A0A0X8HSL0"/>
<evidence type="ECO:0000313" key="3">
    <source>
        <dbReference type="EMBL" id="AMD20675.1"/>
    </source>
</evidence>
<dbReference type="PANTHER" id="PTHR38426">
    <property type="entry name" value="MAINTENANCE OF TELOMERE CAPPING PROTEIN 4"/>
    <property type="match status" value="1"/>
</dbReference>
<proteinExistence type="predicted"/>
<dbReference type="EMBL" id="CP014244">
    <property type="protein sequence ID" value="AMD20675.1"/>
    <property type="molecule type" value="Genomic_DNA"/>
</dbReference>
<gene>
    <name evidence="3" type="ORF">AW171_hschr42578</name>
</gene>
<dbReference type="GeneID" id="28723931"/>
<reference evidence="3 4" key="1">
    <citation type="submission" date="2016-01" db="EMBL/GenBank/DDBJ databases">
        <title>Genome sequence of the yeast Holleya sinecauda.</title>
        <authorList>
            <person name="Dietrich F.S."/>
        </authorList>
    </citation>
    <scope>NUCLEOTIDE SEQUENCE [LARGE SCALE GENOMIC DNA]</scope>
    <source>
        <strain evidence="3 4">ATCC 58844</strain>
    </source>
</reference>
<feature type="region of interest" description="Disordered" evidence="1">
    <location>
        <begin position="208"/>
        <end position="251"/>
    </location>
</feature>
<protein>
    <submittedName>
        <fullName evidence="3">HDL069Cp</fullName>
    </submittedName>
</protein>
<dbReference type="STRING" id="45286.A0A0X8HSL0"/>
<accession>A0A0X8HSL0</accession>
<keyword evidence="2" id="KW-0812">Transmembrane</keyword>
<feature type="transmembrane region" description="Helical" evidence="2">
    <location>
        <begin position="496"/>
        <end position="523"/>
    </location>
</feature>
<name>A0A0X8HSL0_9SACH</name>
<sequence length="530" mass="61150">MSDRFTFEITEPRYCYSDREIKNATQILLDLKSGLLEDLNVDTDKVATSENKLGKKDVSEPWKEALMKYSRSTRENAERVRLYLELYYYLLDKSITSKNETHLHEGVEGIYNPLQVIRNRKVRKNYAQYPSTTINAARHPLIAITAFSHRTKPFPWFVDIYERSCDSIWMVNHWHELRKPDGTLWFPTRRRGSNQLSFSHYYQPRKSVQSSHGSSLEKQNTNTWGTDLTSRSKELSKTTSNSSNTHSNPSVKFKRTLLSKLSKAPVKHGKLESQELALDDFPRYVIDQIETPIDEVHESSNNIFESVKIAHIKGREEDEEEGEESEGGEKGEDEAGEEIAVTERPYLNSTSDVTNPLVLKQRKRLAYLSYSWKLVRRKQTIIRQREAQLLTQCSSVKNDCETLKSTIPEKDETLKHYESLLAESSEICHGSMAKLVNEYSVRIDILISKSDRLLSEVNSALTLRLKAFKDDLDRFGILRTSRTSGLSSLAYRLLEYLIIVILRITWFLFSIAKIFKTIIVALIKVLKSSS</sequence>
<organism evidence="3 4">
    <name type="scientific">Eremothecium sinecaudum</name>
    <dbReference type="NCBI Taxonomy" id="45286"/>
    <lineage>
        <taxon>Eukaryota</taxon>
        <taxon>Fungi</taxon>
        <taxon>Dikarya</taxon>
        <taxon>Ascomycota</taxon>
        <taxon>Saccharomycotina</taxon>
        <taxon>Saccharomycetes</taxon>
        <taxon>Saccharomycetales</taxon>
        <taxon>Saccharomycetaceae</taxon>
        <taxon>Eremothecium</taxon>
    </lineage>
</organism>
<dbReference type="RefSeq" id="XP_017987671.1">
    <property type="nucleotide sequence ID" value="XM_018131751.1"/>
</dbReference>
<dbReference type="InterPro" id="IPR038769">
    <property type="entry name" value="MTC4"/>
</dbReference>
<dbReference type="OrthoDB" id="4064064at2759"/>
<evidence type="ECO:0000256" key="1">
    <source>
        <dbReference type="SAM" id="MobiDB-lite"/>
    </source>
</evidence>
<feature type="compositionally biased region" description="Acidic residues" evidence="1">
    <location>
        <begin position="317"/>
        <end position="337"/>
    </location>
</feature>
<feature type="compositionally biased region" description="Polar residues" evidence="1">
    <location>
        <begin position="208"/>
        <end position="229"/>
    </location>
</feature>
<feature type="compositionally biased region" description="Low complexity" evidence="1">
    <location>
        <begin position="237"/>
        <end position="250"/>
    </location>
</feature>
<evidence type="ECO:0000256" key="2">
    <source>
        <dbReference type="SAM" id="Phobius"/>
    </source>
</evidence>
<keyword evidence="2" id="KW-1133">Transmembrane helix</keyword>
<keyword evidence="2" id="KW-0472">Membrane</keyword>
<dbReference type="PANTHER" id="PTHR38426:SF1">
    <property type="entry name" value="MAINTENANCE OF TELOMERE CAPPING PROTEIN 4"/>
    <property type="match status" value="1"/>
</dbReference>
<keyword evidence="4" id="KW-1185">Reference proteome</keyword>
<evidence type="ECO:0000313" key="4">
    <source>
        <dbReference type="Proteomes" id="UP000243052"/>
    </source>
</evidence>
<dbReference type="Proteomes" id="UP000243052">
    <property type="component" value="Chromosome iv"/>
</dbReference>